<keyword evidence="1" id="KW-0548">Nucleotidyltransferase</keyword>
<dbReference type="GO" id="GO:0003968">
    <property type="term" value="F:RNA-directed RNA polymerase activity"/>
    <property type="evidence" value="ECO:0007669"/>
    <property type="project" value="UniProtKB-KW"/>
</dbReference>
<keyword evidence="1" id="KW-0694">RNA-binding</keyword>
<name>A0AA38RX01_9PEZI</name>
<dbReference type="EC" id="2.7.7.48" evidence="1"/>
<evidence type="ECO:0000259" key="3">
    <source>
        <dbReference type="Pfam" id="PF05183"/>
    </source>
</evidence>
<accession>A0AA38RX01</accession>
<dbReference type="GO" id="GO:0003723">
    <property type="term" value="F:RNA binding"/>
    <property type="evidence" value="ECO:0007669"/>
    <property type="project" value="UniProtKB-KW"/>
</dbReference>
<evidence type="ECO:0000256" key="1">
    <source>
        <dbReference type="RuleBase" id="RU363098"/>
    </source>
</evidence>
<comment type="caution">
    <text evidence="4">The sequence shown here is derived from an EMBL/GenBank/DDBJ whole genome shotgun (WGS) entry which is preliminary data.</text>
</comment>
<keyword evidence="1" id="KW-0808">Transferase</keyword>
<comment type="similarity">
    <text evidence="1">Belongs to the RdRP family.</text>
</comment>
<comment type="catalytic activity">
    <reaction evidence="1">
        <text>RNA(n) + a ribonucleoside 5'-triphosphate = RNA(n+1) + diphosphate</text>
        <dbReference type="Rhea" id="RHEA:21248"/>
        <dbReference type="Rhea" id="RHEA-COMP:14527"/>
        <dbReference type="Rhea" id="RHEA-COMP:17342"/>
        <dbReference type="ChEBI" id="CHEBI:33019"/>
        <dbReference type="ChEBI" id="CHEBI:61557"/>
        <dbReference type="ChEBI" id="CHEBI:140395"/>
        <dbReference type="EC" id="2.7.7.48"/>
    </reaction>
</comment>
<dbReference type="Gene3D" id="1.10.8.790">
    <property type="entry name" value="RNA-dependent RNA polymerase, slab domain, helical subdomain-like"/>
    <property type="match status" value="1"/>
</dbReference>
<evidence type="ECO:0000256" key="2">
    <source>
        <dbReference type="SAM" id="MobiDB-lite"/>
    </source>
</evidence>
<feature type="domain" description="RDRP core" evidence="3">
    <location>
        <begin position="509"/>
        <end position="1149"/>
    </location>
</feature>
<dbReference type="GO" id="GO:0031380">
    <property type="term" value="C:nuclear RNA-directed RNA polymerase complex"/>
    <property type="evidence" value="ECO:0007669"/>
    <property type="project" value="TreeGrafter"/>
</dbReference>
<dbReference type="Pfam" id="PF05183">
    <property type="entry name" value="RdRP"/>
    <property type="match status" value="1"/>
</dbReference>
<evidence type="ECO:0000313" key="4">
    <source>
        <dbReference type="EMBL" id="KAJ9161549.1"/>
    </source>
</evidence>
<dbReference type="PANTHER" id="PTHR23079:SF14">
    <property type="entry name" value="RNA-DEPENDENT RNA POLYMERASE"/>
    <property type="match status" value="1"/>
</dbReference>
<dbReference type="Proteomes" id="UP001174691">
    <property type="component" value="Unassembled WGS sequence"/>
</dbReference>
<protein>
    <recommendedName>
        <fullName evidence="1">RNA-dependent RNA polymerase</fullName>
        <ecNumber evidence="1">2.7.7.48</ecNumber>
    </recommendedName>
</protein>
<organism evidence="4 5">
    <name type="scientific">Coniochaeta hoffmannii</name>
    <dbReference type="NCBI Taxonomy" id="91930"/>
    <lineage>
        <taxon>Eukaryota</taxon>
        <taxon>Fungi</taxon>
        <taxon>Dikarya</taxon>
        <taxon>Ascomycota</taxon>
        <taxon>Pezizomycotina</taxon>
        <taxon>Sordariomycetes</taxon>
        <taxon>Sordariomycetidae</taxon>
        <taxon>Coniochaetales</taxon>
        <taxon>Coniochaetaceae</taxon>
        <taxon>Coniochaeta</taxon>
    </lineage>
</organism>
<feature type="region of interest" description="Disordered" evidence="2">
    <location>
        <begin position="270"/>
        <end position="305"/>
    </location>
</feature>
<dbReference type="PANTHER" id="PTHR23079">
    <property type="entry name" value="RNA-DEPENDENT RNA POLYMERASE"/>
    <property type="match status" value="1"/>
</dbReference>
<proteinExistence type="inferred from homology"/>
<keyword evidence="5" id="KW-1185">Reference proteome</keyword>
<dbReference type="InterPro" id="IPR057596">
    <property type="entry name" value="RDRP_core"/>
</dbReference>
<dbReference type="GO" id="GO:0030422">
    <property type="term" value="P:siRNA processing"/>
    <property type="evidence" value="ECO:0007669"/>
    <property type="project" value="TreeGrafter"/>
</dbReference>
<feature type="region of interest" description="Disordered" evidence="2">
    <location>
        <begin position="151"/>
        <end position="236"/>
    </location>
</feature>
<evidence type="ECO:0000313" key="5">
    <source>
        <dbReference type="Proteomes" id="UP001174691"/>
    </source>
</evidence>
<keyword evidence="1 4" id="KW-0696">RNA-directed RNA polymerase</keyword>
<feature type="compositionally biased region" description="Low complexity" evidence="2">
    <location>
        <begin position="286"/>
        <end position="297"/>
    </location>
</feature>
<feature type="region of interest" description="Disordered" evidence="2">
    <location>
        <begin position="1"/>
        <end position="20"/>
    </location>
</feature>
<reference evidence="4" key="1">
    <citation type="submission" date="2022-07" db="EMBL/GenBank/DDBJ databases">
        <title>Fungi with potential for degradation of polypropylene.</title>
        <authorList>
            <person name="Gostincar C."/>
        </authorList>
    </citation>
    <scope>NUCLEOTIDE SEQUENCE</scope>
    <source>
        <strain evidence="4">EXF-13287</strain>
    </source>
</reference>
<dbReference type="InterPro" id="IPR007855">
    <property type="entry name" value="RDRP"/>
</dbReference>
<dbReference type="EMBL" id="JANBVN010000021">
    <property type="protein sequence ID" value="KAJ9161549.1"/>
    <property type="molecule type" value="Genomic_DNA"/>
</dbReference>
<gene>
    <name evidence="4" type="ORF">NKR19_g2120</name>
</gene>
<sequence length="1371" mass="153449">MSLRASVRAEPSTPSPKKQLQAIPSVDTIIEGLNNDYNLGIEICDQSLTPSHRRERARIDYQFARFDEICQLLQQLVFLGGGPVVTSALEAFRRESKPACARWISTPRADWDTLPASCLPCKGTTPGEQFELQEILVDILKKLRHGLLPEPIALPKPGAKAGTRDSQSDGFAIPSRPSQEPRPKRPSNEGLLGGSSKRVKEVDPAQVATAIDQVPARKKLGRDDPPSAPSIFESTGRSLNRSFSDASANTSKASIAPSIFSNRDVGLLPASQSTVDPETEGPKKTAAQYSYAPQSSSGDTFAPSSGDILALDESFSHYAERGGESPLSDRRVDGCVEHDGHLRSQNQAARKSVPRAAPELAGLPEHSTEYSDCSGLLDVQKPDLFVPLRPDLLEGRLKNIWPNPPRWHKQAPLAVLWEFTRVCLHCDVDPCEVDIPYNPDWANEKSYRNLWLGLRRHPSLSSGKAFPEPPDDSAWAAAAKVFSQNNSAVILSASIDFNPSKDGPLFLLRLNPLRLEKSCRLNRRFGPDRFLEVLIPSTSSKAASPALKDDGAVDSLLHWLTRRRHSILGRQWAAFFVADAGYRRPIKEVRASPDAKPDFKERIHLFAESSNDFRISVAPNALRVKSVEEMLDWLLQFKNNQDQPFLKLFSRIQLGLSKTDPVIALEQHQIIHRPEDIKSPTGKVMNDGIGRLSLSIARKVQAELGLSDMPSAVQGRMGSAKGMWIVDVNDRGTEDWIETYPSQRKWNCDQTDPFHRTLEVHNASHELRSASLNLQFLPVLEDRAEGAWKKMRDAIGRLMADNLHEELDSLKSSMGLSLGFRHWVQSNGSSSRAERLQHQQVPFLGGLPKRTEETMNFLLDGGFNPKEQKYLQDLAFTMQRQKCDLLKTKLNIRVGRSAYIYMVVDFWGILEENEVHVAFSTKFQDPQGKFSDVLLHDVDVLVARSPAHLPSDIQKVKAVFKPELRALKDVIVFSAKGNTPLADKLSGGDYDGDQAWVCWDPDIVDNFRNAEVPDPPDLSQFLRKDKTTFGELAQRQHPHNLSDAVGEMIERSFEFNMGQSLLGQCTNYKEKLCYSTGTVRDRASVFLSTLLGNLVDQPKQGIIFGTADWDRLRKDLGIRSQLDDPAYKFDNWTSRREPTHIVDHLKFSVVKKTIDLELEAFYKELNSATVTAYDEDLVKPFEHFYESTKSSSSCARLLEGLKSSLGEVFALWGEVMGKDKDKDRDGNESTFAQRVTAVYDKWQTIMPKFGGRETRSRTDSKVVSLLLEAWLGSDGEYSHELSSWSLLKASMTFKLYHAKRLRFVWQIAGRQLQFIKAMVCSSRSGGQVPTPVVPLMYAGLAVDKRFVAQYVAMMKGQNSEYLALGDEEWAP</sequence>